<evidence type="ECO:0000259" key="8">
    <source>
        <dbReference type="PROSITE" id="PS50892"/>
    </source>
</evidence>
<gene>
    <name evidence="9" type="ORF">CTEN210_11399</name>
</gene>
<dbReference type="SMART" id="SM01270">
    <property type="entry name" value="Longin"/>
    <property type="match status" value="1"/>
</dbReference>
<dbReference type="Gene3D" id="3.30.450.50">
    <property type="entry name" value="Longin domain"/>
    <property type="match status" value="1"/>
</dbReference>
<dbReference type="InterPro" id="IPR010908">
    <property type="entry name" value="Longin_dom"/>
</dbReference>
<reference evidence="9 10" key="1">
    <citation type="journal article" date="2021" name="Sci. Rep.">
        <title>The genome of the diatom Chaetoceros tenuissimus carries an ancient integrated fragment of an extant virus.</title>
        <authorList>
            <person name="Hongo Y."/>
            <person name="Kimura K."/>
            <person name="Takaki Y."/>
            <person name="Yoshida Y."/>
            <person name="Baba S."/>
            <person name="Kobayashi G."/>
            <person name="Nagasaki K."/>
            <person name="Hano T."/>
            <person name="Tomaru Y."/>
        </authorList>
    </citation>
    <scope>NUCLEOTIDE SEQUENCE [LARGE SCALE GENOMIC DNA]</scope>
    <source>
        <strain evidence="9 10">NIES-3715</strain>
    </source>
</reference>
<dbReference type="GO" id="GO:0012505">
    <property type="term" value="C:endomembrane system"/>
    <property type="evidence" value="ECO:0007669"/>
    <property type="project" value="UniProtKB-SubCell"/>
</dbReference>
<protein>
    <recommendedName>
        <fullName evidence="11">V-SNARE coiled-coil homology domain-containing protein</fullName>
    </recommendedName>
</protein>
<evidence type="ECO:0000256" key="2">
    <source>
        <dbReference type="ARBA" id="ARBA00023136"/>
    </source>
</evidence>
<sequence>MLLYALIARSSDGCILVEATKGGVQGNHTQIANELLNKLTSNPHLVSVGNRKTFTNSSIVGYNQNSNPWGGDGDIEMKNMWNGLDVEEDYGDSHSQASKLSKASSLNFSFSKKKKKKKRPQNDESSTEDNEHFSKVPHFFHVQRGESVLYIALSDDTTAQNHRINFSFLLDVEKEFSRRYTPNKILKANAYGMEKAFNKTLNNMMHHCNTNRDSLGRDTKISQLNAEVESMKKVLGLNIQLMMKNEYMFEQLQEDTEELLIDAKVFSKRGKKVKRAMKRKKHMYTCILIMFTLLLIYLMMARLCGLDLSCEAEDFGFSSGDDDDGNNNNAQNYGYNNDDAKENNANQYYNDNGGDNNVDAGGGER</sequence>
<dbReference type="InterPro" id="IPR042855">
    <property type="entry name" value="V_SNARE_CC"/>
</dbReference>
<dbReference type="SUPFAM" id="SSF64356">
    <property type="entry name" value="SNARE-like"/>
    <property type="match status" value="1"/>
</dbReference>
<comment type="subcellular location">
    <subcellularLocation>
        <location evidence="3">Endomembrane system</location>
        <topology evidence="3">Single-pass type IV membrane protein</topology>
    </subcellularLocation>
</comment>
<feature type="region of interest" description="Disordered" evidence="5">
    <location>
        <begin position="110"/>
        <end position="132"/>
    </location>
</feature>
<evidence type="ECO:0000259" key="7">
    <source>
        <dbReference type="PROSITE" id="PS50859"/>
    </source>
</evidence>
<keyword evidence="10" id="KW-1185">Reference proteome</keyword>
<dbReference type="AlphaFoldDB" id="A0AAD3CZ91"/>
<dbReference type="Pfam" id="PF13774">
    <property type="entry name" value="Longin"/>
    <property type="match status" value="1"/>
</dbReference>
<proteinExistence type="inferred from homology"/>
<evidence type="ECO:0008006" key="11">
    <source>
        <dbReference type="Google" id="ProtNLM"/>
    </source>
</evidence>
<evidence type="ECO:0000313" key="10">
    <source>
        <dbReference type="Proteomes" id="UP001054902"/>
    </source>
</evidence>
<organism evidence="9 10">
    <name type="scientific">Chaetoceros tenuissimus</name>
    <dbReference type="NCBI Taxonomy" id="426638"/>
    <lineage>
        <taxon>Eukaryota</taxon>
        <taxon>Sar</taxon>
        <taxon>Stramenopiles</taxon>
        <taxon>Ochrophyta</taxon>
        <taxon>Bacillariophyta</taxon>
        <taxon>Coscinodiscophyceae</taxon>
        <taxon>Chaetocerotophycidae</taxon>
        <taxon>Chaetocerotales</taxon>
        <taxon>Chaetocerotaceae</taxon>
        <taxon>Chaetoceros</taxon>
    </lineage>
</organism>
<keyword evidence="4" id="KW-0175">Coiled coil</keyword>
<feature type="region of interest" description="Disordered" evidence="5">
    <location>
        <begin position="319"/>
        <end position="365"/>
    </location>
</feature>
<evidence type="ECO:0000256" key="5">
    <source>
        <dbReference type="SAM" id="MobiDB-lite"/>
    </source>
</evidence>
<dbReference type="PANTHER" id="PTHR21136">
    <property type="entry name" value="SNARE PROTEINS"/>
    <property type="match status" value="1"/>
</dbReference>
<evidence type="ECO:0000256" key="1">
    <source>
        <dbReference type="ARBA" id="ARBA00008025"/>
    </source>
</evidence>
<dbReference type="Gene3D" id="1.20.5.110">
    <property type="match status" value="1"/>
</dbReference>
<comment type="caution">
    <text evidence="9">The sequence shown here is derived from an EMBL/GenBank/DDBJ whole genome shotgun (WGS) entry which is preliminary data.</text>
</comment>
<name>A0AAD3CZ91_9STRA</name>
<dbReference type="Pfam" id="PF00957">
    <property type="entry name" value="Synaptobrevin"/>
    <property type="match status" value="1"/>
</dbReference>
<dbReference type="InterPro" id="IPR051097">
    <property type="entry name" value="Synaptobrevin-like_transport"/>
</dbReference>
<keyword evidence="6" id="KW-1133">Transmembrane helix</keyword>
<accession>A0AAD3CZ91</accession>
<feature type="compositionally biased region" description="Low complexity" evidence="5">
    <location>
        <begin position="326"/>
        <end position="359"/>
    </location>
</feature>
<feature type="domain" description="Longin" evidence="7">
    <location>
        <begin position="138"/>
        <end position="201"/>
    </location>
</feature>
<dbReference type="InterPro" id="IPR011012">
    <property type="entry name" value="Longin-like_dom_sf"/>
</dbReference>
<evidence type="ECO:0000256" key="6">
    <source>
        <dbReference type="SAM" id="Phobius"/>
    </source>
</evidence>
<keyword evidence="2 6" id="KW-0472">Membrane</keyword>
<dbReference type="CDD" id="cd14824">
    <property type="entry name" value="Longin"/>
    <property type="match status" value="1"/>
</dbReference>
<dbReference type="PROSITE" id="PS50859">
    <property type="entry name" value="LONGIN"/>
    <property type="match status" value="1"/>
</dbReference>
<dbReference type="PROSITE" id="PS50892">
    <property type="entry name" value="V_SNARE"/>
    <property type="match status" value="1"/>
</dbReference>
<feature type="transmembrane region" description="Helical" evidence="6">
    <location>
        <begin position="282"/>
        <end position="300"/>
    </location>
</feature>
<dbReference type="CDD" id="cd15843">
    <property type="entry name" value="R-SNARE"/>
    <property type="match status" value="1"/>
</dbReference>
<evidence type="ECO:0000256" key="3">
    <source>
        <dbReference type="ARBA" id="ARBA00046280"/>
    </source>
</evidence>
<keyword evidence="6" id="KW-0812">Transmembrane</keyword>
<evidence type="ECO:0000313" key="9">
    <source>
        <dbReference type="EMBL" id="GFH54923.1"/>
    </source>
</evidence>
<dbReference type="PANTHER" id="PTHR21136:SF168">
    <property type="entry name" value="VESICLE-ASSOCIATED MEMBRANE PROTEIN 9"/>
    <property type="match status" value="1"/>
</dbReference>
<dbReference type="Proteomes" id="UP001054902">
    <property type="component" value="Unassembled WGS sequence"/>
</dbReference>
<dbReference type="EMBL" id="BLLK01000047">
    <property type="protein sequence ID" value="GFH54923.1"/>
    <property type="molecule type" value="Genomic_DNA"/>
</dbReference>
<comment type="similarity">
    <text evidence="1">Belongs to the synaptobrevin family.</text>
</comment>
<feature type="domain" description="V-SNARE coiled-coil homology" evidence="8">
    <location>
        <begin position="220"/>
        <end position="280"/>
    </location>
</feature>
<dbReference type="SUPFAM" id="SSF58038">
    <property type="entry name" value="SNARE fusion complex"/>
    <property type="match status" value="1"/>
</dbReference>
<evidence type="ECO:0000256" key="4">
    <source>
        <dbReference type="PROSITE-ProRule" id="PRU00290"/>
    </source>
</evidence>